<dbReference type="InterPro" id="IPR039418">
    <property type="entry name" value="LexA-like"/>
</dbReference>
<dbReference type="Pfam" id="PF01381">
    <property type="entry name" value="HTH_3"/>
    <property type="match status" value="1"/>
</dbReference>
<dbReference type="InterPro" id="IPR001387">
    <property type="entry name" value="Cro/C1-type_HTH"/>
</dbReference>
<keyword evidence="4" id="KW-0238">DNA-binding</keyword>
<evidence type="ECO:0000256" key="2">
    <source>
        <dbReference type="ARBA" id="ARBA00022801"/>
    </source>
</evidence>
<feature type="domain" description="HTH cro/C1-type" evidence="6">
    <location>
        <begin position="38"/>
        <end position="78"/>
    </location>
</feature>
<dbReference type="PANTHER" id="PTHR40661">
    <property type="match status" value="1"/>
</dbReference>
<dbReference type="InterPro" id="IPR019756">
    <property type="entry name" value="Pept_S26A_signal_pept_1_Ser-AS"/>
</dbReference>
<dbReference type="GO" id="GO:0016020">
    <property type="term" value="C:membrane"/>
    <property type="evidence" value="ECO:0007669"/>
    <property type="project" value="InterPro"/>
</dbReference>
<dbReference type="EMBL" id="POQS01000010">
    <property type="protein sequence ID" value="PND30179.1"/>
    <property type="molecule type" value="Genomic_DNA"/>
</dbReference>
<evidence type="ECO:0000259" key="6">
    <source>
        <dbReference type="PROSITE" id="PS50943"/>
    </source>
</evidence>
<dbReference type="Gene3D" id="1.10.260.40">
    <property type="entry name" value="lambda repressor-like DNA-binding domains"/>
    <property type="match status" value="1"/>
</dbReference>
<dbReference type="PROSITE" id="PS50943">
    <property type="entry name" value="HTH_CROC1"/>
    <property type="match status" value="1"/>
</dbReference>
<keyword evidence="3" id="KW-0805">Transcription regulation</keyword>
<keyword evidence="8" id="KW-1185">Reference proteome</keyword>
<evidence type="ECO:0000256" key="1">
    <source>
        <dbReference type="ARBA" id="ARBA00022670"/>
    </source>
</evidence>
<dbReference type="InterPro" id="IPR015927">
    <property type="entry name" value="Peptidase_S24_S26A/B/C"/>
</dbReference>
<dbReference type="RefSeq" id="WP_102775891.1">
    <property type="nucleotide sequence ID" value="NZ_POQS01000010.1"/>
</dbReference>
<dbReference type="InterPro" id="IPR036286">
    <property type="entry name" value="LexA/Signal_pep-like_sf"/>
</dbReference>
<dbReference type="CDD" id="cd00093">
    <property type="entry name" value="HTH_XRE"/>
    <property type="match status" value="1"/>
</dbReference>
<evidence type="ECO:0000313" key="8">
    <source>
        <dbReference type="Proteomes" id="UP000235994"/>
    </source>
</evidence>
<dbReference type="AlphaFoldDB" id="A0A2N8K9R1"/>
<dbReference type="PANTHER" id="PTHR40661:SF3">
    <property type="entry name" value="FELS-1 PROPHAGE TRANSCRIPTIONAL REGULATOR"/>
    <property type="match status" value="1"/>
</dbReference>
<dbReference type="InterPro" id="IPR010982">
    <property type="entry name" value="Lambda_DNA-bd_dom_sf"/>
</dbReference>
<accession>A0A2N8K9R1</accession>
<dbReference type="Pfam" id="PF00717">
    <property type="entry name" value="Peptidase_S24"/>
    <property type="match status" value="1"/>
</dbReference>
<dbReference type="GO" id="GO:0004252">
    <property type="term" value="F:serine-type endopeptidase activity"/>
    <property type="evidence" value="ECO:0007669"/>
    <property type="project" value="InterPro"/>
</dbReference>
<dbReference type="Gene3D" id="2.10.109.10">
    <property type="entry name" value="Umud Fragment, subunit A"/>
    <property type="match status" value="1"/>
</dbReference>
<name>A0A2N8K9R1_9BURK</name>
<evidence type="ECO:0000256" key="5">
    <source>
        <dbReference type="ARBA" id="ARBA00023163"/>
    </source>
</evidence>
<dbReference type="PROSITE" id="PS00501">
    <property type="entry name" value="SPASE_I_1"/>
    <property type="match status" value="1"/>
</dbReference>
<dbReference type="SUPFAM" id="SSF51306">
    <property type="entry name" value="LexA/Signal peptidase"/>
    <property type="match status" value="1"/>
</dbReference>
<sequence length="244" mass="26482">MTRQPKKPPRVSVQKSKIDAFGERMNVAIQRAGGATVMAEKAGVSGSVLRKWRAGHSEPTRINLINMARAAGVSLEWLATGSGDIDGGAAAYSGAGLAPAELGKEYALVPLYDVRAAAGHGAVVEHEQVADVLVFKREWIHQELHANPADLYLIHVDGESMEPTLRPGDVILVDRRNAQAVPRDGIYVLRMDGSLLVKRLQRLPGRQVKVSSDNPAYEPFDLRLDAPGEDLAIIGRVVWAGRRM</sequence>
<keyword evidence="2" id="KW-0378">Hydrolase</keyword>
<evidence type="ECO:0000256" key="3">
    <source>
        <dbReference type="ARBA" id="ARBA00023015"/>
    </source>
</evidence>
<evidence type="ECO:0000313" key="7">
    <source>
        <dbReference type="EMBL" id="PND30179.1"/>
    </source>
</evidence>
<evidence type="ECO:0000256" key="4">
    <source>
        <dbReference type="ARBA" id="ARBA00023125"/>
    </source>
</evidence>
<comment type="caution">
    <text evidence="7">The sequence shown here is derived from an EMBL/GenBank/DDBJ whole genome shotgun (WGS) entry which is preliminary data.</text>
</comment>
<dbReference type="GO" id="GO:0003677">
    <property type="term" value="F:DNA binding"/>
    <property type="evidence" value="ECO:0007669"/>
    <property type="project" value="UniProtKB-KW"/>
</dbReference>
<dbReference type="SUPFAM" id="SSF47413">
    <property type="entry name" value="lambda repressor-like DNA-binding domains"/>
    <property type="match status" value="1"/>
</dbReference>
<proteinExistence type="predicted"/>
<dbReference type="GO" id="GO:0006508">
    <property type="term" value="P:proteolysis"/>
    <property type="evidence" value="ECO:0007669"/>
    <property type="project" value="UniProtKB-KW"/>
</dbReference>
<keyword evidence="5" id="KW-0804">Transcription</keyword>
<keyword evidence="1" id="KW-0645">Protease</keyword>
<gene>
    <name evidence="7" type="ORF">C1I89_29875</name>
</gene>
<dbReference type="Proteomes" id="UP000235994">
    <property type="component" value="Unassembled WGS sequence"/>
</dbReference>
<organism evidence="7 8">
    <name type="scientific">Achromobacter pulmonis</name>
    <dbReference type="NCBI Taxonomy" id="1389932"/>
    <lineage>
        <taxon>Bacteria</taxon>
        <taxon>Pseudomonadati</taxon>
        <taxon>Pseudomonadota</taxon>
        <taxon>Betaproteobacteria</taxon>
        <taxon>Burkholderiales</taxon>
        <taxon>Alcaligenaceae</taxon>
        <taxon>Achromobacter</taxon>
    </lineage>
</organism>
<protein>
    <submittedName>
        <fullName evidence="7">Helix-turn-helix transcriptional regulator</fullName>
    </submittedName>
</protein>
<dbReference type="CDD" id="cd06529">
    <property type="entry name" value="S24_LexA-like"/>
    <property type="match status" value="1"/>
</dbReference>
<reference evidence="7 8" key="1">
    <citation type="submission" date="2018-01" db="EMBL/GenBank/DDBJ databases">
        <title>The draft genome of an aniline degradation strain ANB-1.</title>
        <authorList>
            <person name="Zhang L."/>
            <person name="Jiang J."/>
        </authorList>
    </citation>
    <scope>NUCLEOTIDE SEQUENCE [LARGE SCALE GENOMIC DNA]</scope>
    <source>
        <strain evidence="7 8">ANB-1</strain>
    </source>
</reference>